<dbReference type="AlphaFoldDB" id="A0A8X7TWM8"/>
<keyword evidence="3" id="KW-1185">Reference proteome</keyword>
<comment type="caution">
    <text evidence="2">The sequence shown here is derived from an EMBL/GenBank/DDBJ whole genome shotgun (WGS) entry which is preliminary data.</text>
</comment>
<gene>
    <name evidence="2" type="ORF">Bca52824_076426</name>
</gene>
<dbReference type="EMBL" id="JAAMPC010000015">
    <property type="protein sequence ID" value="KAG2257132.1"/>
    <property type="molecule type" value="Genomic_DNA"/>
</dbReference>
<sequence>MEYRPISPSRRSCNLLQVNASNSSRTPPIAPLRDPITTPPALDRGEVNSHSSGRRSAKERLELPPHTGAQPVNLSADRRSALKRIELPPSQDPARYGGLSNSMIARLQDVEVRYEDGNSQNPEMLEEDNERIPAIQRLELQDIPIQQEKEDEPLPVLIPAPRQAPKRKASTRGATSQGVSTRGRGGLPVPQGRDCVWTKEAPALMYL</sequence>
<proteinExistence type="predicted"/>
<accession>A0A8X7TWM8</accession>
<dbReference type="OrthoDB" id="10399588at2759"/>
<protein>
    <submittedName>
        <fullName evidence="2">Uncharacterized protein</fullName>
    </submittedName>
</protein>
<feature type="region of interest" description="Disordered" evidence="1">
    <location>
        <begin position="161"/>
        <end position="193"/>
    </location>
</feature>
<name>A0A8X7TWM8_BRACI</name>
<feature type="region of interest" description="Disordered" evidence="1">
    <location>
        <begin position="20"/>
        <end position="76"/>
    </location>
</feature>
<evidence type="ECO:0000256" key="1">
    <source>
        <dbReference type="SAM" id="MobiDB-lite"/>
    </source>
</evidence>
<reference evidence="2 3" key="1">
    <citation type="submission" date="2020-02" db="EMBL/GenBank/DDBJ databases">
        <authorList>
            <person name="Ma Q."/>
            <person name="Huang Y."/>
            <person name="Song X."/>
            <person name="Pei D."/>
        </authorList>
    </citation>
    <scope>NUCLEOTIDE SEQUENCE [LARGE SCALE GENOMIC DNA]</scope>
    <source>
        <strain evidence="2">Sxm20200214</strain>
        <tissue evidence="2">Leaf</tissue>
    </source>
</reference>
<organism evidence="2 3">
    <name type="scientific">Brassica carinata</name>
    <name type="common">Ethiopian mustard</name>
    <name type="synonym">Abyssinian cabbage</name>
    <dbReference type="NCBI Taxonomy" id="52824"/>
    <lineage>
        <taxon>Eukaryota</taxon>
        <taxon>Viridiplantae</taxon>
        <taxon>Streptophyta</taxon>
        <taxon>Embryophyta</taxon>
        <taxon>Tracheophyta</taxon>
        <taxon>Spermatophyta</taxon>
        <taxon>Magnoliopsida</taxon>
        <taxon>eudicotyledons</taxon>
        <taxon>Gunneridae</taxon>
        <taxon>Pentapetalae</taxon>
        <taxon>rosids</taxon>
        <taxon>malvids</taxon>
        <taxon>Brassicales</taxon>
        <taxon>Brassicaceae</taxon>
        <taxon>Brassiceae</taxon>
        <taxon>Brassica</taxon>
    </lineage>
</organism>
<dbReference type="Proteomes" id="UP000886595">
    <property type="component" value="Unassembled WGS sequence"/>
</dbReference>
<evidence type="ECO:0000313" key="3">
    <source>
        <dbReference type="Proteomes" id="UP000886595"/>
    </source>
</evidence>
<evidence type="ECO:0000313" key="2">
    <source>
        <dbReference type="EMBL" id="KAG2257132.1"/>
    </source>
</evidence>